<organism evidence="2 3">
    <name type="scientific">Segniliparus rugosus (strain ATCC BAA-974 / DSM 45345 / CCUG 50838 / CIP 108380 / JCM 13579 / CDC 945)</name>
    <dbReference type="NCBI Taxonomy" id="679197"/>
    <lineage>
        <taxon>Bacteria</taxon>
        <taxon>Bacillati</taxon>
        <taxon>Actinomycetota</taxon>
        <taxon>Actinomycetes</taxon>
        <taxon>Mycobacteriales</taxon>
        <taxon>Segniliparaceae</taxon>
        <taxon>Segniliparus</taxon>
    </lineage>
</organism>
<name>E5XQH1_SEGRC</name>
<protein>
    <submittedName>
        <fullName evidence="2">Uncharacterized protein</fullName>
    </submittedName>
</protein>
<dbReference type="HOGENOM" id="CLU_2939197_0_0_11"/>
<dbReference type="Proteomes" id="UP000004816">
    <property type="component" value="Unassembled WGS sequence"/>
</dbReference>
<dbReference type="AlphaFoldDB" id="E5XQH1"/>
<dbReference type="STRING" id="679197.HMPREF9336_01743"/>
<dbReference type="EMBL" id="ACZI02000002">
    <property type="protein sequence ID" value="EFV13412.1"/>
    <property type="molecule type" value="Genomic_DNA"/>
</dbReference>
<accession>E5XQH1</accession>
<proteinExistence type="predicted"/>
<reference evidence="2 3" key="1">
    <citation type="journal article" date="2011" name="Stand. Genomic Sci.">
        <title>High quality draft genome sequence of Segniliparus rugosus CDC 945(T)= (ATCC BAA-974(T)).</title>
        <authorList>
            <person name="Earl A.M."/>
            <person name="Desjardins C.A."/>
            <person name="Fitzgerald M.G."/>
            <person name="Arachchi H.M."/>
            <person name="Zeng Q."/>
            <person name="Mehta T."/>
            <person name="Griggs A."/>
            <person name="Birren B.W."/>
            <person name="Toney N.C."/>
            <person name="Carr J."/>
            <person name="Posey J."/>
            <person name="Butler W.R."/>
        </authorList>
    </citation>
    <scope>NUCLEOTIDE SEQUENCE [LARGE SCALE GENOMIC DNA]</scope>
    <source>
        <strain evidence="3">ATCC BAA-974 / DSM 45345 / CCUG 50838 / CIP 108380 / JCM 13579 / CDC 945</strain>
    </source>
</reference>
<keyword evidence="3" id="KW-1185">Reference proteome</keyword>
<evidence type="ECO:0000313" key="3">
    <source>
        <dbReference type="Proteomes" id="UP000004816"/>
    </source>
</evidence>
<evidence type="ECO:0000313" key="2">
    <source>
        <dbReference type="EMBL" id="EFV13412.1"/>
    </source>
</evidence>
<dbReference type="RefSeq" id="WP_007469482.1">
    <property type="nucleotide sequence ID" value="NZ_KI391953.1"/>
</dbReference>
<gene>
    <name evidence="2" type="ORF">HMPREF9336_01743</name>
</gene>
<comment type="caution">
    <text evidence="2">The sequence shown here is derived from an EMBL/GenBank/DDBJ whole genome shotgun (WGS) entry which is preliminary data.</text>
</comment>
<sequence>MGEPDKDGGLRAQSERARADFQTAADDVLALLEQAREHAGLLAAHEGEPAPLRRAEDGRA</sequence>
<evidence type="ECO:0000256" key="1">
    <source>
        <dbReference type="SAM" id="MobiDB-lite"/>
    </source>
</evidence>
<feature type="region of interest" description="Disordered" evidence="1">
    <location>
        <begin position="41"/>
        <end position="60"/>
    </location>
</feature>